<evidence type="ECO:0000313" key="2">
    <source>
        <dbReference type="EMBL" id="MFC0316688.1"/>
    </source>
</evidence>
<reference evidence="2 3" key="1">
    <citation type="submission" date="2024-09" db="EMBL/GenBank/DDBJ databases">
        <authorList>
            <person name="Sun Q."/>
            <person name="Mori K."/>
        </authorList>
    </citation>
    <scope>NUCLEOTIDE SEQUENCE [LARGE SCALE GENOMIC DNA]</scope>
    <source>
        <strain evidence="2 3">CCM 7765</strain>
    </source>
</reference>
<dbReference type="InterPro" id="IPR027417">
    <property type="entry name" value="P-loop_NTPase"/>
</dbReference>
<dbReference type="EMBL" id="JBHLWO010000001">
    <property type="protein sequence ID" value="MFC0316688.1"/>
    <property type="molecule type" value="Genomic_DNA"/>
</dbReference>
<evidence type="ECO:0000259" key="1">
    <source>
        <dbReference type="Pfam" id="PF02492"/>
    </source>
</evidence>
<organism evidence="2 3">
    <name type="scientific">Olivibacter oleidegradans</name>
    <dbReference type="NCBI Taxonomy" id="760123"/>
    <lineage>
        <taxon>Bacteria</taxon>
        <taxon>Pseudomonadati</taxon>
        <taxon>Bacteroidota</taxon>
        <taxon>Sphingobacteriia</taxon>
        <taxon>Sphingobacteriales</taxon>
        <taxon>Sphingobacteriaceae</taxon>
        <taxon>Olivibacter</taxon>
    </lineage>
</organism>
<gene>
    <name evidence="2" type="ORF">ACFFI0_00155</name>
</gene>
<dbReference type="InterPro" id="IPR051316">
    <property type="entry name" value="Zinc-reg_GTPase_activator"/>
</dbReference>
<dbReference type="RefSeq" id="WP_149106288.1">
    <property type="nucleotide sequence ID" value="NZ_JBHLWO010000001.1"/>
</dbReference>
<comment type="caution">
    <text evidence="2">The sequence shown here is derived from an EMBL/GenBank/DDBJ whole genome shotgun (WGS) entry which is preliminary data.</text>
</comment>
<sequence>MHLNLLSGFLGSGKTTAINHACKLLQMQGFRVGVITNDQGTELVDTQFMAREGILTEEVTGSCFCCNFESFTRNMNQLLEQHQVDLIFAESVGSCTDLISTILNPLRRYYGEIKITLSVFADAKLLPIALGHSRIFKDSVNYIYKRQLEEADLLIINKVDLLEPTELAVLDSLIKKEFPDKQVVFQSSLQRESILNWLQKTETYEHFKERTSLFIDYDIYGKGEAALTWLDYNLELVSSEGRAGHAAELLISMLNRMIRERNLPIGHLKFLIEGGEESQKLSFTTMETADFRIQLSGKLDKLRMLINARVQCRPKSLQGIVDKALQRVAKQNGVKIALLKTSIFVPGYPRPTHRIIT</sequence>
<dbReference type="Pfam" id="PF02492">
    <property type="entry name" value="cobW"/>
    <property type="match status" value="1"/>
</dbReference>
<name>A0ABV6HCR3_9SPHI</name>
<dbReference type="Proteomes" id="UP001589774">
    <property type="component" value="Unassembled WGS sequence"/>
</dbReference>
<dbReference type="SUPFAM" id="SSF52540">
    <property type="entry name" value="P-loop containing nucleoside triphosphate hydrolases"/>
    <property type="match status" value="1"/>
</dbReference>
<dbReference type="PANTHER" id="PTHR13748:SF62">
    <property type="entry name" value="COBW DOMAIN-CONTAINING PROTEIN"/>
    <property type="match status" value="1"/>
</dbReference>
<evidence type="ECO:0000313" key="3">
    <source>
        <dbReference type="Proteomes" id="UP001589774"/>
    </source>
</evidence>
<proteinExistence type="predicted"/>
<feature type="domain" description="CobW/HypB/UreG nucleotide-binding" evidence="1">
    <location>
        <begin position="5"/>
        <end position="184"/>
    </location>
</feature>
<keyword evidence="3" id="KW-1185">Reference proteome</keyword>
<dbReference type="Gene3D" id="3.40.50.300">
    <property type="entry name" value="P-loop containing nucleotide triphosphate hydrolases"/>
    <property type="match status" value="1"/>
</dbReference>
<dbReference type="InterPro" id="IPR003495">
    <property type="entry name" value="CobW/HypB/UreG_nucleotide-bd"/>
</dbReference>
<accession>A0ABV6HCR3</accession>
<dbReference type="PANTHER" id="PTHR13748">
    <property type="entry name" value="COBW-RELATED"/>
    <property type="match status" value="1"/>
</dbReference>
<protein>
    <submittedName>
        <fullName evidence="2">GTP-binding protein</fullName>
    </submittedName>
</protein>